<sequence length="67" mass="7391">MQKIGAYIAILGLLAIVMNFFNYVPRLLVWIYQWGNGVAWGIKIGLVVFGAALYLLSGSSNKTNDAR</sequence>
<evidence type="ECO:0000313" key="2">
    <source>
        <dbReference type="EMBL" id="MCW3483597.1"/>
    </source>
</evidence>
<keyword evidence="1" id="KW-1133">Transmembrane helix</keyword>
<evidence type="ECO:0008006" key="4">
    <source>
        <dbReference type="Google" id="ProtNLM"/>
    </source>
</evidence>
<accession>A0ABT3II26</accession>
<evidence type="ECO:0000313" key="3">
    <source>
        <dbReference type="Proteomes" id="UP001207742"/>
    </source>
</evidence>
<dbReference type="RefSeq" id="WP_264729093.1">
    <property type="nucleotide sequence ID" value="NZ_JAPDNR010000001.1"/>
</dbReference>
<feature type="transmembrane region" description="Helical" evidence="1">
    <location>
        <begin position="7"/>
        <end position="32"/>
    </location>
</feature>
<evidence type="ECO:0000256" key="1">
    <source>
        <dbReference type="SAM" id="Phobius"/>
    </source>
</evidence>
<keyword evidence="3" id="KW-1185">Reference proteome</keyword>
<reference evidence="2 3" key="1">
    <citation type="submission" date="2022-10" db="EMBL/GenBank/DDBJ databases">
        <title>Chitinophaga nivalis PC15 sp. nov., isolated from Pyeongchang county, South Korea.</title>
        <authorList>
            <person name="Trinh H.N."/>
        </authorList>
    </citation>
    <scope>NUCLEOTIDE SEQUENCE [LARGE SCALE GENOMIC DNA]</scope>
    <source>
        <strain evidence="2 3">PC14</strain>
    </source>
</reference>
<feature type="transmembrane region" description="Helical" evidence="1">
    <location>
        <begin position="38"/>
        <end position="57"/>
    </location>
</feature>
<organism evidence="2 3">
    <name type="scientific">Chitinophaga nivalis</name>
    <dbReference type="NCBI Taxonomy" id="2991709"/>
    <lineage>
        <taxon>Bacteria</taxon>
        <taxon>Pseudomonadati</taxon>
        <taxon>Bacteroidota</taxon>
        <taxon>Chitinophagia</taxon>
        <taxon>Chitinophagales</taxon>
        <taxon>Chitinophagaceae</taxon>
        <taxon>Chitinophaga</taxon>
    </lineage>
</organism>
<keyword evidence="1" id="KW-0812">Transmembrane</keyword>
<keyword evidence="1" id="KW-0472">Membrane</keyword>
<name>A0ABT3II26_9BACT</name>
<gene>
    <name evidence="2" type="ORF">OL497_06815</name>
</gene>
<dbReference type="Proteomes" id="UP001207742">
    <property type="component" value="Unassembled WGS sequence"/>
</dbReference>
<dbReference type="EMBL" id="JAPDNS010000001">
    <property type="protein sequence ID" value="MCW3483597.1"/>
    <property type="molecule type" value="Genomic_DNA"/>
</dbReference>
<proteinExistence type="predicted"/>
<comment type="caution">
    <text evidence="2">The sequence shown here is derived from an EMBL/GenBank/DDBJ whole genome shotgun (WGS) entry which is preliminary data.</text>
</comment>
<protein>
    <recommendedName>
        <fullName evidence="4">DUF378 domain-containing protein</fullName>
    </recommendedName>
</protein>